<dbReference type="Proteomes" id="UP000598271">
    <property type="component" value="Unassembled WGS sequence"/>
</dbReference>
<sequence>MFPCQVLLKLARQSPAVAVVLVGDNPQKNIIAWYFDPLLDQVLARLFEYFARQERLLKEPVNQLGECVAIGFKGSDMKYIENQLLVFPSGLGGVVGKINRLALEQLGHIINVGRVEVSGSKKLLS</sequence>
<dbReference type="EMBL" id="BMXF01000007">
    <property type="protein sequence ID" value="GHB86972.1"/>
    <property type="molecule type" value="Genomic_DNA"/>
</dbReference>
<evidence type="ECO:0000313" key="2">
    <source>
        <dbReference type="Proteomes" id="UP000598271"/>
    </source>
</evidence>
<reference evidence="1 2" key="1">
    <citation type="journal article" date="2014" name="Int. J. Syst. Evol. Microbiol.">
        <title>Complete genome sequence of Corynebacterium casei LMG S-19264T (=DSM 44701T), isolated from a smear-ripened cheese.</title>
        <authorList>
            <consortium name="US DOE Joint Genome Institute (JGI-PGF)"/>
            <person name="Walter F."/>
            <person name="Albersmeier A."/>
            <person name="Kalinowski J."/>
            <person name="Ruckert C."/>
        </authorList>
    </citation>
    <scope>NUCLEOTIDE SEQUENCE [LARGE SCALE GENOMIC DNA]</scope>
    <source>
        <strain evidence="1 2">KCTC 12866</strain>
    </source>
</reference>
<proteinExistence type="predicted"/>
<protein>
    <submittedName>
        <fullName evidence="1">Uncharacterized protein</fullName>
    </submittedName>
</protein>
<accession>A0A8J3GB10</accession>
<name>A0A8J3GB10_9BACT</name>
<organism evidence="1 2">
    <name type="scientific">Persicitalea jodogahamensis</name>
    <dbReference type="NCBI Taxonomy" id="402147"/>
    <lineage>
        <taxon>Bacteria</taxon>
        <taxon>Pseudomonadati</taxon>
        <taxon>Bacteroidota</taxon>
        <taxon>Cytophagia</taxon>
        <taxon>Cytophagales</taxon>
        <taxon>Spirosomataceae</taxon>
        <taxon>Persicitalea</taxon>
    </lineage>
</organism>
<keyword evidence="2" id="KW-1185">Reference proteome</keyword>
<dbReference type="AlphaFoldDB" id="A0A8J3GB10"/>
<gene>
    <name evidence="1" type="ORF">GCM10007390_48490</name>
</gene>
<evidence type="ECO:0000313" key="1">
    <source>
        <dbReference type="EMBL" id="GHB86972.1"/>
    </source>
</evidence>
<comment type="caution">
    <text evidence="1">The sequence shown here is derived from an EMBL/GenBank/DDBJ whole genome shotgun (WGS) entry which is preliminary data.</text>
</comment>